<keyword evidence="1" id="KW-0812">Transmembrane</keyword>
<evidence type="ECO:0000256" key="1">
    <source>
        <dbReference type="SAM" id="Phobius"/>
    </source>
</evidence>
<dbReference type="PROSITE" id="PS51257">
    <property type="entry name" value="PROKAR_LIPOPROTEIN"/>
    <property type="match status" value="1"/>
</dbReference>
<gene>
    <name evidence="3" type="ORF">B456_011G052500</name>
</gene>
<keyword evidence="1" id="KW-1133">Transmembrane helix</keyword>
<dbReference type="EMBL" id="CM001750">
    <property type="protein sequence ID" value="KJB69990.1"/>
    <property type="molecule type" value="Genomic_DNA"/>
</dbReference>
<keyword evidence="1" id="KW-0472">Membrane</keyword>
<evidence type="ECO:0000313" key="4">
    <source>
        <dbReference type="Proteomes" id="UP000032304"/>
    </source>
</evidence>
<evidence type="ECO:0000313" key="3">
    <source>
        <dbReference type="EMBL" id="KJB69990.1"/>
    </source>
</evidence>
<evidence type="ECO:0008006" key="5">
    <source>
        <dbReference type="Google" id="ProtNLM"/>
    </source>
</evidence>
<reference evidence="3 4" key="1">
    <citation type="journal article" date="2012" name="Nature">
        <title>Repeated polyploidization of Gossypium genomes and the evolution of spinnable cotton fibres.</title>
        <authorList>
            <person name="Paterson A.H."/>
            <person name="Wendel J.F."/>
            <person name="Gundlach H."/>
            <person name="Guo H."/>
            <person name="Jenkins J."/>
            <person name="Jin D."/>
            <person name="Llewellyn D."/>
            <person name="Showmaker K.C."/>
            <person name="Shu S."/>
            <person name="Udall J."/>
            <person name="Yoo M.J."/>
            <person name="Byers R."/>
            <person name="Chen W."/>
            <person name="Doron-Faigenboim A."/>
            <person name="Duke M.V."/>
            <person name="Gong L."/>
            <person name="Grimwood J."/>
            <person name="Grover C."/>
            <person name="Grupp K."/>
            <person name="Hu G."/>
            <person name="Lee T.H."/>
            <person name="Li J."/>
            <person name="Lin L."/>
            <person name="Liu T."/>
            <person name="Marler B.S."/>
            <person name="Page J.T."/>
            <person name="Roberts A.W."/>
            <person name="Romanel E."/>
            <person name="Sanders W.S."/>
            <person name="Szadkowski E."/>
            <person name="Tan X."/>
            <person name="Tang H."/>
            <person name="Xu C."/>
            <person name="Wang J."/>
            <person name="Wang Z."/>
            <person name="Zhang D."/>
            <person name="Zhang L."/>
            <person name="Ashrafi H."/>
            <person name="Bedon F."/>
            <person name="Bowers J.E."/>
            <person name="Brubaker C.L."/>
            <person name="Chee P.W."/>
            <person name="Das S."/>
            <person name="Gingle A.R."/>
            <person name="Haigler C.H."/>
            <person name="Harker D."/>
            <person name="Hoffmann L.V."/>
            <person name="Hovav R."/>
            <person name="Jones D.C."/>
            <person name="Lemke C."/>
            <person name="Mansoor S."/>
            <person name="ur Rahman M."/>
            <person name="Rainville L.N."/>
            <person name="Rambani A."/>
            <person name="Reddy U.K."/>
            <person name="Rong J.K."/>
            <person name="Saranga Y."/>
            <person name="Scheffler B.E."/>
            <person name="Scheffler J.A."/>
            <person name="Stelly D.M."/>
            <person name="Triplett B.A."/>
            <person name="Van Deynze A."/>
            <person name="Vaslin M.F."/>
            <person name="Waghmare V.N."/>
            <person name="Walford S.A."/>
            <person name="Wright R.J."/>
            <person name="Zaki E.A."/>
            <person name="Zhang T."/>
            <person name="Dennis E.S."/>
            <person name="Mayer K.F."/>
            <person name="Peterson D.G."/>
            <person name="Rokhsar D.S."/>
            <person name="Wang X."/>
            <person name="Schmutz J."/>
        </authorList>
    </citation>
    <scope>NUCLEOTIDE SEQUENCE [LARGE SCALE GENOMIC DNA]</scope>
</reference>
<sequence>MMKPRAPSSWKGLLLFLVVVLFSCNQSINAQTNATATTHPSEGTLLFLSLPSYFQNHAAKLAYTVHQLAVAHKFRVYFFRYVNFLYIIQLMYIYY</sequence>
<feature type="transmembrane region" description="Helical" evidence="1">
    <location>
        <begin position="77"/>
        <end position="94"/>
    </location>
</feature>
<dbReference type="Proteomes" id="UP000032304">
    <property type="component" value="Chromosome 11"/>
</dbReference>
<feature type="signal peptide" evidence="2">
    <location>
        <begin position="1"/>
        <end position="30"/>
    </location>
</feature>
<dbReference type="Gramene" id="KJB69990">
    <property type="protein sequence ID" value="KJB69990"/>
    <property type="gene ID" value="B456_011G052500"/>
</dbReference>
<evidence type="ECO:0000256" key="2">
    <source>
        <dbReference type="SAM" id="SignalP"/>
    </source>
</evidence>
<organism evidence="3 4">
    <name type="scientific">Gossypium raimondii</name>
    <name type="common">Peruvian cotton</name>
    <name type="synonym">Gossypium klotzschianum subsp. raimondii</name>
    <dbReference type="NCBI Taxonomy" id="29730"/>
    <lineage>
        <taxon>Eukaryota</taxon>
        <taxon>Viridiplantae</taxon>
        <taxon>Streptophyta</taxon>
        <taxon>Embryophyta</taxon>
        <taxon>Tracheophyta</taxon>
        <taxon>Spermatophyta</taxon>
        <taxon>Magnoliopsida</taxon>
        <taxon>eudicotyledons</taxon>
        <taxon>Gunneridae</taxon>
        <taxon>Pentapetalae</taxon>
        <taxon>rosids</taxon>
        <taxon>malvids</taxon>
        <taxon>Malvales</taxon>
        <taxon>Malvaceae</taxon>
        <taxon>Malvoideae</taxon>
        <taxon>Gossypium</taxon>
    </lineage>
</organism>
<name>A0A0D2VII8_GOSRA</name>
<protein>
    <recommendedName>
        <fullName evidence="5">Glucuronosyltransferase</fullName>
    </recommendedName>
</protein>
<dbReference type="AlphaFoldDB" id="A0A0D2VII8"/>
<keyword evidence="4" id="KW-1185">Reference proteome</keyword>
<keyword evidence="2" id="KW-0732">Signal</keyword>
<feature type="chain" id="PRO_5002253621" description="Glucuronosyltransferase" evidence="2">
    <location>
        <begin position="31"/>
        <end position="95"/>
    </location>
</feature>
<accession>A0A0D2VII8</accession>
<proteinExistence type="predicted"/>